<evidence type="ECO:0000256" key="7">
    <source>
        <dbReference type="ARBA" id="ARBA00022679"/>
    </source>
</evidence>
<evidence type="ECO:0000256" key="10">
    <source>
        <dbReference type="ARBA" id="ARBA00022777"/>
    </source>
</evidence>
<feature type="domain" description="HAMP" evidence="16">
    <location>
        <begin position="84"/>
        <end position="136"/>
    </location>
</feature>
<gene>
    <name evidence="17" type="ORF">HUK84_14830</name>
</gene>
<dbReference type="EC" id="2.7.13.3" evidence="3"/>
<evidence type="ECO:0000256" key="3">
    <source>
        <dbReference type="ARBA" id="ARBA00012438"/>
    </source>
</evidence>
<evidence type="ECO:0000256" key="13">
    <source>
        <dbReference type="ARBA" id="ARBA00023012"/>
    </source>
</evidence>
<dbReference type="PANTHER" id="PTHR44936">
    <property type="entry name" value="SENSOR PROTEIN CREC"/>
    <property type="match status" value="1"/>
</dbReference>
<dbReference type="GO" id="GO:0005886">
    <property type="term" value="C:plasma membrane"/>
    <property type="evidence" value="ECO:0007669"/>
    <property type="project" value="UniProtKB-SubCell"/>
</dbReference>
<dbReference type="PROSITE" id="PS50885">
    <property type="entry name" value="HAMP"/>
    <property type="match status" value="1"/>
</dbReference>
<dbReference type="SUPFAM" id="SSF47384">
    <property type="entry name" value="Homodimeric domain of signal transducing histidine kinase"/>
    <property type="match status" value="1"/>
</dbReference>
<dbReference type="Gene3D" id="3.30.565.10">
    <property type="entry name" value="Histidine kinase-like ATPase, C-terminal domain"/>
    <property type="match status" value="1"/>
</dbReference>
<dbReference type="PANTHER" id="PTHR44936:SF5">
    <property type="entry name" value="SENSOR HISTIDINE KINASE ENVZ"/>
    <property type="match status" value="1"/>
</dbReference>
<keyword evidence="14" id="KW-0472">Membrane</keyword>
<evidence type="ECO:0000256" key="1">
    <source>
        <dbReference type="ARBA" id="ARBA00000085"/>
    </source>
</evidence>
<keyword evidence="10" id="KW-0418">Kinase</keyword>
<dbReference type="InterPro" id="IPR036097">
    <property type="entry name" value="HisK_dim/P_sf"/>
</dbReference>
<dbReference type="Pfam" id="PF00512">
    <property type="entry name" value="HisKA"/>
    <property type="match status" value="1"/>
</dbReference>
<comment type="catalytic activity">
    <reaction evidence="1">
        <text>ATP + protein L-histidine = ADP + protein N-phospho-L-histidine.</text>
        <dbReference type="EC" id="2.7.13.3"/>
    </reaction>
</comment>
<evidence type="ECO:0000313" key="17">
    <source>
        <dbReference type="EMBL" id="NVN12382.1"/>
    </source>
</evidence>
<keyword evidence="5" id="KW-0997">Cell inner membrane</keyword>
<keyword evidence="6" id="KW-0597">Phosphoprotein</keyword>
<dbReference type="EMBL" id="JABXXP010000424">
    <property type="protein sequence ID" value="NVN12382.1"/>
    <property type="molecule type" value="Genomic_DNA"/>
</dbReference>
<dbReference type="InterPro" id="IPR036890">
    <property type="entry name" value="HATPase_C_sf"/>
</dbReference>
<dbReference type="InterPro" id="IPR003594">
    <property type="entry name" value="HATPase_dom"/>
</dbReference>
<dbReference type="InterPro" id="IPR003660">
    <property type="entry name" value="HAMP_dom"/>
</dbReference>
<dbReference type="PROSITE" id="PS50109">
    <property type="entry name" value="HIS_KIN"/>
    <property type="match status" value="1"/>
</dbReference>
<dbReference type="InterPro" id="IPR003661">
    <property type="entry name" value="HisK_dim/P_dom"/>
</dbReference>
<evidence type="ECO:0000256" key="6">
    <source>
        <dbReference type="ARBA" id="ARBA00022553"/>
    </source>
</evidence>
<dbReference type="CDD" id="cd06225">
    <property type="entry name" value="HAMP"/>
    <property type="match status" value="1"/>
</dbReference>
<dbReference type="Gene3D" id="1.10.287.130">
    <property type="match status" value="1"/>
</dbReference>
<dbReference type="Pfam" id="PF00672">
    <property type="entry name" value="HAMP"/>
    <property type="match status" value="1"/>
</dbReference>
<dbReference type="SMART" id="SM00388">
    <property type="entry name" value="HisKA"/>
    <property type="match status" value="1"/>
</dbReference>
<dbReference type="SMART" id="SM00387">
    <property type="entry name" value="HATPase_c"/>
    <property type="match status" value="1"/>
</dbReference>
<dbReference type="CDD" id="cd00082">
    <property type="entry name" value="HisKA"/>
    <property type="match status" value="1"/>
</dbReference>
<evidence type="ECO:0000256" key="9">
    <source>
        <dbReference type="ARBA" id="ARBA00022741"/>
    </source>
</evidence>
<protein>
    <recommendedName>
        <fullName evidence="3">histidine kinase</fullName>
        <ecNumber evidence="3">2.7.13.3</ecNumber>
    </recommendedName>
</protein>
<dbReference type="Proteomes" id="UP000534870">
    <property type="component" value="Unassembled WGS sequence"/>
</dbReference>
<dbReference type="SUPFAM" id="SSF55874">
    <property type="entry name" value="ATPase domain of HSP90 chaperone/DNA topoisomerase II/histidine kinase"/>
    <property type="match status" value="1"/>
</dbReference>
<dbReference type="SMART" id="SM00304">
    <property type="entry name" value="HAMP"/>
    <property type="match status" value="1"/>
</dbReference>
<evidence type="ECO:0000256" key="12">
    <source>
        <dbReference type="ARBA" id="ARBA00022989"/>
    </source>
</evidence>
<evidence type="ECO:0000256" key="8">
    <source>
        <dbReference type="ARBA" id="ARBA00022692"/>
    </source>
</evidence>
<dbReference type="InterPro" id="IPR004358">
    <property type="entry name" value="Sig_transdc_His_kin-like_C"/>
</dbReference>
<keyword evidence="12" id="KW-1133">Transmembrane helix</keyword>
<evidence type="ECO:0000259" key="16">
    <source>
        <dbReference type="PROSITE" id="PS50885"/>
    </source>
</evidence>
<comment type="caution">
    <text evidence="17">The sequence shown here is derived from an EMBL/GenBank/DDBJ whole genome shotgun (WGS) entry which is preliminary data.</text>
</comment>
<name>A0A7Y7M6T2_9PROT</name>
<reference evidence="17 18" key="1">
    <citation type="submission" date="2020-06" db="EMBL/GenBank/DDBJ databases">
        <title>Description of novel acetic acid bacteria.</title>
        <authorList>
            <person name="Sombolestani A."/>
        </authorList>
    </citation>
    <scope>NUCLEOTIDE SEQUENCE [LARGE SCALE GENOMIC DNA]</scope>
    <source>
        <strain evidence="17 18">LMG 31431</strain>
    </source>
</reference>
<keyword evidence="4" id="KW-1003">Cell membrane</keyword>
<evidence type="ECO:0000259" key="15">
    <source>
        <dbReference type="PROSITE" id="PS50109"/>
    </source>
</evidence>
<evidence type="ECO:0000313" key="18">
    <source>
        <dbReference type="Proteomes" id="UP000534870"/>
    </source>
</evidence>
<keyword evidence="7" id="KW-0808">Transferase</keyword>
<evidence type="ECO:0000256" key="4">
    <source>
        <dbReference type="ARBA" id="ARBA00022475"/>
    </source>
</evidence>
<evidence type="ECO:0000256" key="14">
    <source>
        <dbReference type="ARBA" id="ARBA00023136"/>
    </source>
</evidence>
<dbReference type="Pfam" id="PF02518">
    <property type="entry name" value="HATPase_c"/>
    <property type="match status" value="1"/>
</dbReference>
<evidence type="ECO:0000256" key="5">
    <source>
        <dbReference type="ARBA" id="ARBA00022519"/>
    </source>
</evidence>
<sequence length="345" mass="37829">MRRLAGGDLAAVGFYVAEPSAASPAADARFNRAPFGMAVTLRNGACLIFTVPHRVWGLSWWKRDALMSVFVILATVCVSTIASRTLIRPIEEFSRAARRFGRDTSAPPMVEYGPRELRLAMRAFNAMQDRISKFVADRTTMLAAISHDLRTPLTRIRLRGEFIADREQQKRLFQDVAEMQAMISSALVLFRDDVTDEQGTSFDLSELVRDVVDDAVDQGKPALFSGPDHVIFHGRPMALKRALENIIGNACIYGASADVRLHERGDCLAISVADDGPGIPEEFLEAVFTPFFRLERSRNRRTGGTGLGLTSCRAILQAHGGTISLSNRADGGLLAQIILPRNAAA</sequence>
<dbReference type="GO" id="GO:0005524">
    <property type="term" value="F:ATP binding"/>
    <property type="evidence" value="ECO:0007669"/>
    <property type="project" value="UniProtKB-KW"/>
</dbReference>
<keyword evidence="13" id="KW-0902">Two-component regulatory system</keyword>
<evidence type="ECO:0000256" key="2">
    <source>
        <dbReference type="ARBA" id="ARBA00004429"/>
    </source>
</evidence>
<feature type="domain" description="Histidine kinase" evidence="15">
    <location>
        <begin position="144"/>
        <end position="343"/>
    </location>
</feature>
<dbReference type="InterPro" id="IPR050980">
    <property type="entry name" value="2C_sensor_his_kinase"/>
</dbReference>
<evidence type="ECO:0000256" key="11">
    <source>
        <dbReference type="ARBA" id="ARBA00022840"/>
    </source>
</evidence>
<organism evidence="17 18">
    <name type="scientific">Nguyenibacter vanlangensis</name>
    <dbReference type="NCBI Taxonomy" id="1216886"/>
    <lineage>
        <taxon>Bacteria</taxon>
        <taxon>Pseudomonadati</taxon>
        <taxon>Pseudomonadota</taxon>
        <taxon>Alphaproteobacteria</taxon>
        <taxon>Acetobacterales</taxon>
        <taxon>Acetobacteraceae</taxon>
        <taxon>Nguyenibacter</taxon>
    </lineage>
</organism>
<dbReference type="PRINTS" id="PR00344">
    <property type="entry name" value="BCTRLSENSOR"/>
</dbReference>
<dbReference type="GO" id="GO:0000155">
    <property type="term" value="F:phosphorelay sensor kinase activity"/>
    <property type="evidence" value="ECO:0007669"/>
    <property type="project" value="InterPro"/>
</dbReference>
<dbReference type="AlphaFoldDB" id="A0A7Y7M6T2"/>
<proteinExistence type="predicted"/>
<accession>A0A7Y7M6T2</accession>
<keyword evidence="9" id="KW-0547">Nucleotide-binding</keyword>
<dbReference type="InterPro" id="IPR005467">
    <property type="entry name" value="His_kinase_dom"/>
</dbReference>
<keyword evidence="8" id="KW-0812">Transmembrane</keyword>
<comment type="subcellular location">
    <subcellularLocation>
        <location evidence="2">Cell inner membrane</location>
        <topology evidence="2">Multi-pass membrane protein</topology>
    </subcellularLocation>
</comment>
<keyword evidence="11" id="KW-0067">ATP-binding</keyword>